<evidence type="ECO:0000313" key="5">
    <source>
        <dbReference type="EMBL" id="SER31692.1"/>
    </source>
</evidence>
<dbReference type="InterPro" id="IPR013783">
    <property type="entry name" value="Ig-like_fold"/>
</dbReference>
<evidence type="ECO:0000256" key="2">
    <source>
        <dbReference type="ARBA" id="ARBA00022729"/>
    </source>
</evidence>
<reference evidence="5 6" key="1">
    <citation type="submission" date="2016-10" db="EMBL/GenBank/DDBJ databases">
        <authorList>
            <person name="de Groot N.N."/>
        </authorList>
    </citation>
    <scope>NUCLEOTIDE SEQUENCE [LARGE SCALE GENOMIC DNA]</scope>
    <source>
        <strain evidence="5 6">AR40</strain>
    </source>
</reference>
<name>A0A1H9N6Z9_BUTFI</name>
<dbReference type="InterPro" id="IPR002772">
    <property type="entry name" value="Glyco_hydro_3_C"/>
</dbReference>
<feature type="domain" description="Fibronectin type III-like" evidence="4">
    <location>
        <begin position="613"/>
        <end position="682"/>
    </location>
</feature>
<dbReference type="InterPro" id="IPR036962">
    <property type="entry name" value="Glyco_hydro_3_N_sf"/>
</dbReference>
<dbReference type="GO" id="GO:0045493">
    <property type="term" value="P:xylan catabolic process"/>
    <property type="evidence" value="ECO:0007669"/>
    <property type="project" value="InterPro"/>
</dbReference>
<protein>
    <submittedName>
        <fullName evidence="5">Beta-glucosidase</fullName>
    </submittedName>
</protein>
<dbReference type="InterPro" id="IPR001764">
    <property type="entry name" value="Glyco_hydro_3_N"/>
</dbReference>
<dbReference type="Gene3D" id="2.60.40.10">
    <property type="entry name" value="Immunoglobulins"/>
    <property type="match status" value="1"/>
</dbReference>
<dbReference type="OrthoDB" id="9805821at2"/>
<keyword evidence="2" id="KW-0732">Signal</keyword>
<dbReference type="GO" id="GO:0031222">
    <property type="term" value="P:arabinan catabolic process"/>
    <property type="evidence" value="ECO:0007669"/>
    <property type="project" value="TreeGrafter"/>
</dbReference>
<comment type="similarity">
    <text evidence="1">Belongs to the glycosyl hydrolase 3 family.</text>
</comment>
<dbReference type="Pfam" id="PF00933">
    <property type="entry name" value="Glyco_hydro_3"/>
    <property type="match status" value="1"/>
</dbReference>
<dbReference type="Pfam" id="PF01915">
    <property type="entry name" value="Glyco_hydro_3_C"/>
    <property type="match status" value="1"/>
</dbReference>
<dbReference type="SUPFAM" id="SSF51445">
    <property type="entry name" value="(Trans)glycosidases"/>
    <property type="match status" value="1"/>
</dbReference>
<dbReference type="GO" id="GO:0046556">
    <property type="term" value="F:alpha-L-arabinofuranosidase activity"/>
    <property type="evidence" value="ECO:0007669"/>
    <property type="project" value="TreeGrafter"/>
</dbReference>
<dbReference type="Gene3D" id="3.20.20.300">
    <property type="entry name" value="Glycoside hydrolase, family 3, N-terminal domain"/>
    <property type="match status" value="1"/>
</dbReference>
<dbReference type="eggNOG" id="COG1472">
    <property type="taxonomic scope" value="Bacteria"/>
</dbReference>
<sequence length="702" mass="77643">MNREEARKKAEELVKKMTFEEMASQLRYDSPAIERLGVPEYNWWNEGLHGLARSGTATVFPQSIGLGATFDKELMEEIGNCIGTEARARYNESSKRGDRDIYKGLTIWSPNVNLFRDPRWGRGQETYGEDPVHISKMAIPFIKGIQGKKKTMLAAACAKHFAVHSGPEALRHSFDARVSLKEMYETYLPAFEACVKEGEVESVMGAYNRTNGEPCCGHNYLMKEVLRGKWGFKGHFVSDCWAIRDFHENHKVTATPERSVKLALEAGCDVNCGCTYQKILSAKRKGLIDEKTVRESAIRLFTTRFMLGMFEENEWDSLGFKDIDTKEHRQLADKAALESVVLLKNDGILPLDKKKIGSIAVIGPNADSRAALIGNYHGTPGRHVTVLEGIMDEAGDDISVHYAKGAHLFMDKEENLAKPFDRVTEAVIAAENTDLTVLCLGLDETLEGEEGDTGNSYASGDKNTLEFPESQEVLFDALVKTGKPIILLVMTGSAMDLRFANEHCAAVLQTWYPGGQGGKSIADILFGKVSPSGKLPVTIYNSLEDLPEFTDYSMKGRTYRFIEDDNKVLFPFGYGLTYSKTSAKDLKVVKDFADGDAQVEVTVSNTGDADVSDVLQLYLKVADSALEVPNAHLVDFERVELKKGETKTVTFTVPKKSLMVVNEEGERVFEGSKADIYVGFAGPDNRSAELTGTAAAHVSIEF</sequence>
<dbReference type="PANTHER" id="PTHR42721">
    <property type="entry name" value="SUGAR HYDROLASE-RELATED"/>
    <property type="match status" value="1"/>
</dbReference>
<dbReference type="EMBL" id="FOGJ01000004">
    <property type="protein sequence ID" value="SER31692.1"/>
    <property type="molecule type" value="Genomic_DNA"/>
</dbReference>
<organism evidence="5 6">
    <name type="scientific">Butyrivibrio fibrisolvens</name>
    <dbReference type="NCBI Taxonomy" id="831"/>
    <lineage>
        <taxon>Bacteria</taxon>
        <taxon>Bacillati</taxon>
        <taxon>Bacillota</taxon>
        <taxon>Clostridia</taxon>
        <taxon>Lachnospirales</taxon>
        <taxon>Lachnospiraceae</taxon>
        <taxon>Butyrivibrio</taxon>
    </lineage>
</organism>
<proteinExistence type="inferred from homology"/>
<dbReference type="RefSeq" id="WP_074754581.1">
    <property type="nucleotide sequence ID" value="NZ_FOGJ01000004.1"/>
</dbReference>
<accession>A0A1H9N6Z9</accession>
<evidence type="ECO:0000313" key="6">
    <source>
        <dbReference type="Proteomes" id="UP000182584"/>
    </source>
</evidence>
<dbReference type="GO" id="GO:0009044">
    <property type="term" value="F:xylan 1,4-beta-xylosidase activity"/>
    <property type="evidence" value="ECO:0007669"/>
    <property type="project" value="InterPro"/>
</dbReference>
<dbReference type="PRINTS" id="PR00133">
    <property type="entry name" value="GLHYDRLASE3"/>
</dbReference>
<gene>
    <name evidence="5" type="ORF">SAMN04487884_10472</name>
</gene>
<dbReference type="PANTHER" id="PTHR42721:SF3">
    <property type="entry name" value="BETA-D-XYLOSIDASE 5-RELATED"/>
    <property type="match status" value="1"/>
</dbReference>
<dbReference type="Pfam" id="PF14310">
    <property type="entry name" value="Fn3-like"/>
    <property type="match status" value="1"/>
</dbReference>
<dbReference type="Proteomes" id="UP000182584">
    <property type="component" value="Unassembled WGS sequence"/>
</dbReference>
<dbReference type="Gene3D" id="3.40.50.1700">
    <property type="entry name" value="Glycoside hydrolase family 3 C-terminal domain"/>
    <property type="match status" value="1"/>
</dbReference>
<dbReference type="AlphaFoldDB" id="A0A1H9N6Z9"/>
<evidence type="ECO:0000256" key="3">
    <source>
        <dbReference type="ARBA" id="ARBA00022801"/>
    </source>
</evidence>
<evidence type="ECO:0000259" key="4">
    <source>
        <dbReference type="SMART" id="SM01217"/>
    </source>
</evidence>
<evidence type="ECO:0000256" key="1">
    <source>
        <dbReference type="ARBA" id="ARBA00005336"/>
    </source>
</evidence>
<dbReference type="InterPro" id="IPR036881">
    <property type="entry name" value="Glyco_hydro_3_C_sf"/>
</dbReference>
<dbReference type="InterPro" id="IPR026891">
    <property type="entry name" value="Fn3-like"/>
</dbReference>
<keyword evidence="3" id="KW-0378">Hydrolase</keyword>
<dbReference type="SMART" id="SM01217">
    <property type="entry name" value="Fn3_like"/>
    <property type="match status" value="1"/>
</dbReference>
<dbReference type="InterPro" id="IPR017853">
    <property type="entry name" value="GH"/>
</dbReference>
<dbReference type="SUPFAM" id="SSF52279">
    <property type="entry name" value="Beta-D-glucan exohydrolase, C-terminal domain"/>
    <property type="match status" value="1"/>
</dbReference>
<dbReference type="InterPro" id="IPR044993">
    <property type="entry name" value="BXL"/>
</dbReference>